<sequence length="40" mass="4733">MHCTLKSTCPLEKRLIIVLIYMECVTMYLRTKSKNLHSSF</sequence>
<organism evidence="1">
    <name type="scientific">Anguilla anguilla</name>
    <name type="common">European freshwater eel</name>
    <name type="synonym">Muraena anguilla</name>
    <dbReference type="NCBI Taxonomy" id="7936"/>
    <lineage>
        <taxon>Eukaryota</taxon>
        <taxon>Metazoa</taxon>
        <taxon>Chordata</taxon>
        <taxon>Craniata</taxon>
        <taxon>Vertebrata</taxon>
        <taxon>Euteleostomi</taxon>
        <taxon>Actinopterygii</taxon>
        <taxon>Neopterygii</taxon>
        <taxon>Teleostei</taxon>
        <taxon>Anguilliformes</taxon>
        <taxon>Anguillidae</taxon>
        <taxon>Anguilla</taxon>
    </lineage>
</organism>
<dbReference type="AlphaFoldDB" id="A0A0E9R529"/>
<name>A0A0E9R529_ANGAN</name>
<protein>
    <submittedName>
        <fullName evidence="1">Uncharacterized protein</fullName>
    </submittedName>
</protein>
<dbReference type="EMBL" id="GBXM01084336">
    <property type="protein sequence ID" value="JAH24241.1"/>
    <property type="molecule type" value="Transcribed_RNA"/>
</dbReference>
<proteinExistence type="predicted"/>
<accession>A0A0E9R529</accession>
<reference evidence="1" key="1">
    <citation type="submission" date="2014-11" db="EMBL/GenBank/DDBJ databases">
        <authorList>
            <person name="Amaro Gonzalez C."/>
        </authorList>
    </citation>
    <scope>NUCLEOTIDE SEQUENCE</scope>
</reference>
<evidence type="ECO:0000313" key="1">
    <source>
        <dbReference type="EMBL" id="JAH24241.1"/>
    </source>
</evidence>
<reference evidence="1" key="2">
    <citation type="journal article" date="2015" name="Fish Shellfish Immunol.">
        <title>Early steps in the European eel (Anguilla anguilla)-Vibrio vulnificus interaction in the gills: Role of the RtxA13 toxin.</title>
        <authorList>
            <person name="Callol A."/>
            <person name="Pajuelo D."/>
            <person name="Ebbesson L."/>
            <person name="Teles M."/>
            <person name="MacKenzie S."/>
            <person name="Amaro C."/>
        </authorList>
    </citation>
    <scope>NUCLEOTIDE SEQUENCE</scope>
</reference>